<reference evidence="7" key="1">
    <citation type="journal article" date="2019" name="Int. J. Syst. Evol. Microbiol.">
        <title>The Global Catalogue of Microorganisms (GCM) 10K type strain sequencing project: providing services to taxonomists for standard genome sequencing and annotation.</title>
        <authorList>
            <consortium name="The Broad Institute Genomics Platform"/>
            <consortium name="The Broad Institute Genome Sequencing Center for Infectious Disease"/>
            <person name="Wu L."/>
            <person name="Ma J."/>
        </authorList>
    </citation>
    <scope>NUCLEOTIDE SEQUENCE [LARGE SCALE GENOMIC DNA]</scope>
    <source>
        <strain evidence="7">PCU 266</strain>
    </source>
</reference>
<keyword evidence="2 6" id="KW-0489">Methyltransferase</keyword>
<feature type="region of interest" description="Disordered" evidence="4">
    <location>
        <begin position="166"/>
        <end position="191"/>
    </location>
</feature>
<keyword evidence="3 6" id="KW-0808">Transferase</keyword>
<organism evidence="6 7">
    <name type="scientific">Streptomyces amakusaensis</name>
    <dbReference type="NCBI Taxonomy" id="67271"/>
    <lineage>
        <taxon>Bacteria</taxon>
        <taxon>Bacillati</taxon>
        <taxon>Actinomycetota</taxon>
        <taxon>Actinomycetes</taxon>
        <taxon>Kitasatosporales</taxon>
        <taxon>Streptomycetaceae</taxon>
        <taxon>Streptomyces</taxon>
    </lineage>
</organism>
<dbReference type="Pfam" id="PF08241">
    <property type="entry name" value="Methyltransf_11"/>
    <property type="match status" value="1"/>
</dbReference>
<evidence type="ECO:0000259" key="5">
    <source>
        <dbReference type="Pfam" id="PF08241"/>
    </source>
</evidence>
<sequence>MKANTRRDNKLAFDRVADVYDTARPLIPQHLVDSLARATGLAPGERVLDVGAGTGQLTLPLRAAGLTVTALEPGARLRALLAAHTAGDPGITVQGGFFEEYTAPHGSFAAVMSANAWQWIDPAVSYTKAADLLIADGHLALIWNFPIAADPALQQKLNQALEQRHPDAVRDPATHRSGIEARARQGRAELTTSGRFDTPRWQFTHDTLHLTPHAYYELLLSYANAATLDESARTDLRTQVTSVLAEHGAETVEIDNLLYTCTAQLKEHW</sequence>
<dbReference type="InterPro" id="IPR029063">
    <property type="entry name" value="SAM-dependent_MTases_sf"/>
</dbReference>
<evidence type="ECO:0000313" key="6">
    <source>
        <dbReference type="EMBL" id="MFC5156986.1"/>
    </source>
</evidence>
<evidence type="ECO:0000256" key="1">
    <source>
        <dbReference type="ARBA" id="ARBA00008361"/>
    </source>
</evidence>
<evidence type="ECO:0000256" key="4">
    <source>
        <dbReference type="SAM" id="MobiDB-lite"/>
    </source>
</evidence>
<feature type="compositionally biased region" description="Basic and acidic residues" evidence="4">
    <location>
        <begin position="166"/>
        <end position="187"/>
    </location>
</feature>
<evidence type="ECO:0000256" key="2">
    <source>
        <dbReference type="ARBA" id="ARBA00022603"/>
    </source>
</evidence>
<dbReference type="PANTHER" id="PTHR44942:SF4">
    <property type="entry name" value="METHYLTRANSFERASE TYPE 11 DOMAIN-CONTAINING PROTEIN"/>
    <property type="match status" value="1"/>
</dbReference>
<dbReference type="Gene3D" id="3.40.50.150">
    <property type="entry name" value="Vaccinia Virus protein VP39"/>
    <property type="match status" value="1"/>
</dbReference>
<dbReference type="GO" id="GO:0008168">
    <property type="term" value="F:methyltransferase activity"/>
    <property type="evidence" value="ECO:0007669"/>
    <property type="project" value="UniProtKB-KW"/>
</dbReference>
<protein>
    <submittedName>
        <fullName evidence="6">Class I SAM-dependent methyltransferase</fullName>
        <ecNumber evidence="6">2.1.1.-</ecNumber>
    </submittedName>
</protein>
<dbReference type="InterPro" id="IPR051052">
    <property type="entry name" value="Diverse_substrate_MTase"/>
</dbReference>
<accession>A0ABW0ATW9</accession>
<dbReference type="PANTHER" id="PTHR44942">
    <property type="entry name" value="METHYLTRANSF_11 DOMAIN-CONTAINING PROTEIN"/>
    <property type="match status" value="1"/>
</dbReference>
<proteinExistence type="inferred from homology"/>
<dbReference type="CDD" id="cd02440">
    <property type="entry name" value="AdoMet_MTases"/>
    <property type="match status" value="1"/>
</dbReference>
<dbReference type="EC" id="2.1.1.-" evidence="6"/>
<dbReference type="SUPFAM" id="SSF53335">
    <property type="entry name" value="S-adenosyl-L-methionine-dependent methyltransferases"/>
    <property type="match status" value="1"/>
</dbReference>
<dbReference type="EMBL" id="JBHSKP010000055">
    <property type="protein sequence ID" value="MFC5156986.1"/>
    <property type="molecule type" value="Genomic_DNA"/>
</dbReference>
<dbReference type="GO" id="GO:0032259">
    <property type="term" value="P:methylation"/>
    <property type="evidence" value="ECO:0007669"/>
    <property type="project" value="UniProtKB-KW"/>
</dbReference>
<comment type="similarity">
    <text evidence="1">Belongs to the methyltransferase superfamily.</text>
</comment>
<evidence type="ECO:0000256" key="3">
    <source>
        <dbReference type="ARBA" id="ARBA00022679"/>
    </source>
</evidence>
<dbReference type="Proteomes" id="UP001596160">
    <property type="component" value="Unassembled WGS sequence"/>
</dbReference>
<evidence type="ECO:0000313" key="7">
    <source>
        <dbReference type="Proteomes" id="UP001596160"/>
    </source>
</evidence>
<comment type="caution">
    <text evidence="6">The sequence shown here is derived from an EMBL/GenBank/DDBJ whole genome shotgun (WGS) entry which is preliminary data.</text>
</comment>
<dbReference type="RefSeq" id="WP_344486675.1">
    <property type="nucleotide sequence ID" value="NZ_BAAASB010000044.1"/>
</dbReference>
<dbReference type="InterPro" id="IPR013216">
    <property type="entry name" value="Methyltransf_11"/>
</dbReference>
<gene>
    <name evidence="6" type="ORF">ACFPRH_35270</name>
</gene>
<keyword evidence="7" id="KW-1185">Reference proteome</keyword>
<feature type="domain" description="Methyltransferase type 11" evidence="5">
    <location>
        <begin position="48"/>
        <end position="140"/>
    </location>
</feature>
<name>A0ABW0ATW9_9ACTN</name>